<feature type="transmembrane region" description="Helical" evidence="1">
    <location>
        <begin position="66"/>
        <end position="87"/>
    </location>
</feature>
<evidence type="ECO:0000259" key="2">
    <source>
        <dbReference type="Pfam" id="PF23493"/>
    </source>
</evidence>
<dbReference type="eggNOG" id="ENOG502ZBUP">
    <property type="taxonomic scope" value="Bacteria"/>
</dbReference>
<sequence length="241" mass="26156">MNSTPSTGETVVAEPGLLLMWIGFPLLGAGAGWLLQAVAGWVASIPFVPFRGPLRFIDSLSDHEPAATLVSLAVGLLVGLVIAAGGAHEHLTVTVSDKGVALRRGGKTRRFERDAVSGAFLDDSYLVLLDRDTGELVRQSTHLHADPLRSAFLAHDLPWTDDDPHRERYRRWVEGLPELSGTLDALFRARDRALERGDEDDAEQLRGELARLGIVVRAKGSPQFWRQTRPAADGPGTGDRG</sequence>
<feature type="domain" description="YqeB PH" evidence="3">
    <location>
        <begin position="17"/>
        <end position="160"/>
    </location>
</feature>
<dbReference type="STRING" id="76728.AQ490_03990"/>
<reference evidence="4 5" key="1">
    <citation type="submission" date="2015-10" db="EMBL/GenBank/DDBJ databases">
        <title>Draft genome sequence of pyrrolomycin-producing Streptomyces vitaminophilus.</title>
        <authorList>
            <person name="Graham D.E."/>
            <person name="Mahan K.M."/>
            <person name="Klingeman D.M."/>
            <person name="Hettich R.L."/>
            <person name="Parry R.J."/>
        </authorList>
    </citation>
    <scope>NUCLEOTIDE SEQUENCE [LARGE SCALE GENOMIC DNA]</scope>
    <source>
        <strain evidence="4 5">ATCC 31673</strain>
    </source>
</reference>
<evidence type="ECO:0000313" key="5">
    <source>
        <dbReference type="Proteomes" id="UP000050867"/>
    </source>
</evidence>
<keyword evidence="1" id="KW-0812">Transmembrane</keyword>
<accession>A0A0T6LR04</accession>
<evidence type="ECO:0000256" key="1">
    <source>
        <dbReference type="SAM" id="Phobius"/>
    </source>
</evidence>
<comment type="caution">
    <text evidence="4">The sequence shown here is derived from an EMBL/GenBank/DDBJ whole genome shotgun (WGS) entry which is preliminary data.</text>
</comment>
<dbReference type="OrthoDB" id="5145029at2"/>
<feature type="domain" description="Cysteinyl-tRNA ligase anticodon binding" evidence="2">
    <location>
        <begin position="177"/>
        <end position="226"/>
    </location>
</feature>
<feature type="transmembrane region" description="Helical" evidence="1">
    <location>
        <begin position="20"/>
        <end position="45"/>
    </location>
</feature>
<keyword evidence="1" id="KW-0472">Membrane</keyword>
<dbReference type="Pfam" id="PF23493">
    <property type="entry name" value="CysS_C"/>
    <property type="match status" value="1"/>
</dbReference>
<organism evidence="4 5">
    <name type="scientific">Wenjunlia vitaminophila</name>
    <name type="common">Streptomyces vitaminophilus</name>
    <dbReference type="NCBI Taxonomy" id="76728"/>
    <lineage>
        <taxon>Bacteria</taxon>
        <taxon>Bacillati</taxon>
        <taxon>Actinomycetota</taxon>
        <taxon>Actinomycetes</taxon>
        <taxon>Kitasatosporales</taxon>
        <taxon>Streptomycetaceae</taxon>
        <taxon>Wenjunlia</taxon>
    </lineage>
</organism>
<dbReference type="InterPro" id="IPR057798">
    <property type="entry name" value="PH_YqeB"/>
</dbReference>
<dbReference type="InterPro" id="IPR056411">
    <property type="entry name" value="CysS_C"/>
</dbReference>
<name>A0A0T6LR04_WENVI</name>
<evidence type="ECO:0000259" key="3">
    <source>
        <dbReference type="Pfam" id="PF23494"/>
    </source>
</evidence>
<keyword evidence="5" id="KW-1185">Reference proteome</keyword>
<gene>
    <name evidence="4" type="ORF">AQ490_03990</name>
</gene>
<protein>
    <submittedName>
        <fullName evidence="4">Uncharacterized protein</fullName>
    </submittedName>
</protein>
<keyword evidence="1" id="KW-1133">Transmembrane helix</keyword>
<proteinExistence type="predicted"/>
<dbReference type="Proteomes" id="UP000050867">
    <property type="component" value="Unassembled WGS sequence"/>
</dbReference>
<evidence type="ECO:0000313" key="4">
    <source>
        <dbReference type="EMBL" id="KRV48424.1"/>
    </source>
</evidence>
<dbReference type="EMBL" id="LLZU01000024">
    <property type="protein sequence ID" value="KRV48424.1"/>
    <property type="molecule type" value="Genomic_DNA"/>
</dbReference>
<dbReference type="AlphaFoldDB" id="A0A0T6LR04"/>
<dbReference type="Pfam" id="PF23494">
    <property type="entry name" value="bPH_10"/>
    <property type="match status" value="1"/>
</dbReference>